<proteinExistence type="predicted"/>
<dbReference type="InterPro" id="IPR036388">
    <property type="entry name" value="WH-like_DNA-bd_sf"/>
</dbReference>
<evidence type="ECO:0000313" key="2">
    <source>
        <dbReference type="Proteomes" id="UP000789390"/>
    </source>
</evidence>
<keyword evidence="2" id="KW-1185">Reference proteome</keyword>
<organism evidence="1 2">
    <name type="scientific">Daphnia galeata</name>
    <dbReference type="NCBI Taxonomy" id="27404"/>
    <lineage>
        <taxon>Eukaryota</taxon>
        <taxon>Metazoa</taxon>
        <taxon>Ecdysozoa</taxon>
        <taxon>Arthropoda</taxon>
        <taxon>Crustacea</taxon>
        <taxon>Branchiopoda</taxon>
        <taxon>Diplostraca</taxon>
        <taxon>Cladocera</taxon>
        <taxon>Anomopoda</taxon>
        <taxon>Daphniidae</taxon>
        <taxon>Daphnia</taxon>
    </lineage>
</organism>
<dbReference type="AlphaFoldDB" id="A0A8J2WLA7"/>
<sequence length="456" mass="51898">MQKCSSYGILKKWVGFDVERLIHYLILDGYLYGELIYGAEGSLYGHVKLGTNCIPEKLVFHVSRKTFFKVNDSTELNPVDASIERMEVATLYPTLMAIHLQETLASYLTYISKFLKNCFLQYLKSDEMGGNQIAMETMKANAAKFTVTVNSIDFKKQLMLTAYDDFEVRYPKRLPGMINSGAATIDTESFFREIPMHELPCGQFCQICHEGDCRLFAVTYKNGKLLRLCNTCKNEKLSCGRSESFKMQFIMPPKTSSPLNLIFFPMRTSTGDNVSMENIRTLYAFARTWSGMPHLETHVQWIVEFFGSHSSGLALHSDAVWAIGKPSLNDEDSKEYFQPMRTLLPQIRSVMRIGIDKITFVLSTIASFTVKTSNLEKFIDEALQFGISPEDINFVMYGSSTVSDFTRKSGLRNMHFNCFARMFANGLGANRGCGGAWKNFTNKEIEEARKKYQEEE</sequence>
<dbReference type="Gene3D" id="1.10.10.10">
    <property type="entry name" value="Winged helix-like DNA-binding domain superfamily/Winged helix DNA-binding domain"/>
    <property type="match status" value="1"/>
</dbReference>
<accession>A0A8J2WLA7</accession>
<comment type="caution">
    <text evidence="1">The sequence shown here is derived from an EMBL/GenBank/DDBJ whole genome shotgun (WGS) entry which is preliminary data.</text>
</comment>
<name>A0A8J2WLA7_9CRUS</name>
<evidence type="ECO:0000313" key="1">
    <source>
        <dbReference type="EMBL" id="CAH0107073.1"/>
    </source>
</evidence>
<gene>
    <name evidence="1" type="ORF">DGAL_LOCUS10358</name>
</gene>
<dbReference type="Proteomes" id="UP000789390">
    <property type="component" value="Unassembled WGS sequence"/>
</dbReference>
<dbReference type="EMBL" id="CAKKLH010000252">
    <property type="protein sequence ID" value="CAH0107073.1"/>
    <property type="molecule type" value="Genomic_DNA"/>
</dbReference>
<dbReference type="OrthoDB" id="6394965at2759"/>
<reference evidence="1" key="1">
    <citation type="submission" date="2021-11" db="EMBL/GenBank/DDBJ databases">
        <authorList>
            <person name="Schell T."/>
        </authorList>
    </citation>
    <scope>NUCLEOTIDE SEQUENCE</scope>
    <source>
        <strain evidence="1">M5</strain>
    </source>
</reference>
<protein>
    <submittedName>
        <fullName evidence="1">Uncharacterized protein</fullName>
    </submittedName>
</protein>